<dbReference type="RefSeq" id="WP_380562587.1">
    <property type="nucleotide sequence ID" value="NZ_JBEUKS010000001.1"/>
</dbReference>
<dbReference type="Proteomes" id="UP001592581">
    <property type="component" value="Unassembled WGS sequence"/>
</dbReference>
<keyword evidence="2" id="KW-1185">Reference proteome</keyword>
<proteinExistence type="predicted"/>
<name>A0ABV6XH66_9ACTN</name>
<sequence length="264" mass="28269">MAAEVKPYLMTRGWAQQLDYDFLGESPPVFWWHPLAHRGRVVLEQPEIVVRGGASPAVLVSGVPSIRRDVRSTRIRYTLVVEELTDQPGLVRSLVAMGLDPEQRERFGARLDAVFDADTVDGMLAGTVPCEPVAGRLAELLGAAYATHPEPSAEAEIDGSWAGPVGGERARGAFLARIERLAAGEPGLAFSSHALTTVAGAAQAAAEQPDPCAILLVNGVLTEVEPLRAAPVEPSSESPVDRAQNLVGRLAEEAARLFRCRRPQ</sequence>
<evidence type="ECO:0000313" key="1">
    <source>
        <dbReference type="EMBL" id="MFC1437332.1"/>
    </source>
</evidence>
<reference evidence="1 2" key="1">
    <citation type="submission" date="2024-06" db="EMBL/GenBank/DDBJ databases">
        <authorList>
            <person name="Lee S.D."/>
        </authorList>
    </citation>
    <scope>NUCLEOTIDE SEQUENCE [LARGE SCALE GENOMIC DNA]</scope>
    <source>
        <strain evidence="1 2">N1-10</strain>
    </source>
</reference>
<accession>A0ABV6XH66</accession>
<protein>
    <submittedName>
        <fullName evidence="1">Uncharacterized protein</fullName>
    </submittedName>
</protein>
<evidence type="ECO:0000313" key="2">
    <source>
        <dbReference type="Proteomes" id="UP001592581"/>
    </source>
</evidence>
<dbReference type="EMBL" id="JBEUKS010000001">
    <property type="protein sequence ID" value="MFC1437332.1"/>
    <property type="molecule type" value="Genomic_DNA"/>
</dbReference>
<organism evidence="1 2">
    <name type="scientific">Streptacidiphilus jeojiensis</name>
    <dbReference type="NCBI Taxonomy" id="3229225"/>
    <lineage>
        <taxon>Bacteria</taxon>
        <taxon>Bacillati</taxon>
        <taxon>Actinomycetota</taxon>
        <taxon>Actinomycetes</taxon>
        <taxon>Kitasatosporales</taxon>
        <taxon>Streptomycetaceae</taxon>
        <taxon>Streptacidiphilus</taxon>
    </lineage>
</organism>
<gene>
    <name evidence="1" type="ORF">ABUW04_03590</name>
</gene>
<comment type="caution">
    <text evidence="1">The sequence shown here is derived from an EMBL/GenBank/DDBJ whole genome shotgun (WGS) entry which is preliminary data.</text>
</comment>